<keyword evidence="1" id="KW-0472">Membrane</keyword>
<protein>
    <submittedName>
        <fullName evidence="2">Uncharacterized protein</fullName>
    </submittedName>
</protein>
<evidence type="ECO:0000256" key="1">
    <source>
        <dbReference type="SAM" id="Phobius"/>
    </source>
</evidence>
<keyword evidence="1" id="KW-0812">Transmembrane</keyword>
<keyword evidence="1" id="KW-1133">Transmembrane helix</keyword>
<reference evidence="2" key="1">
    <citation type="submission" date="2021-10" db="EMBL/GenBank/DDBJ databases">
        <title>Tropical sea cucumber genome reveals ecological adaptation and Cuvierian tubules defense mechanism.</title>
        <authorList>
            <person name="Chen T."/>
        </authorList>
    </citation>
    <scope>NUCLEOTIDE SEQUENCE</scope>
    <source>
        <strain evidence="2">Nanhai2018</strain>
        <tissue evidence="2">Muscle</tissue>
    </source>
</reference>
<organism evidence="2 3">
    <name type="scientific">Holothuria leucospilota</name>
    <name type="common">Black long sea cucumber</name>
    <name type="synonym">Mertensiothuria leucospilota</name>
    <dbReference type="NCBI Taxonomy" id="206669"/>
    <lineage>
        <taxon>Eukaryota</taxon>
        <taxon>Metazoa</taxon>
        <taxon>Echinodermata</taxon>
        <taxon>Eleutherozoa</taxon>
        <taxon>Echinozoa</taxon>
        <taxon>Holothuroidea</taxon>
        <taxon>Aspidochirotacea</taxon>
        <taxon>Aspidochirotida</taxon>
        <taxon>Holothuriidae</taxon>
        <taxon>Holothuria</taxon>
    </lineage>
</organism>
<dbReference type="OrthoDB" id="10066002at2759"/>
<evidence type="ECO:0000313" key="2">
    <source>
        <dbReference type="EMBL" id="KAJ8051044.1"/>
    </source>
</evidence>
<accession>A0A9Q1HKU3</accession>
<comment type="caution">
    <text evidence="2">The sequence shown here is derived from an EMBL/GenBank/DDBJ whole genome shotgun (WGS) entry which is preliminary data.</text>
</comment>
<feature type="transmembrane region" description="Helical" evidence="1">
    <location>
        <begin position="95"/>
        <end position="118"/>
    </location>
</feature>
<dbReference type="AlphaFoldDB" id="A0A9Q1HKU3"/>
<keyword evidence="3" id="KW-1185">Reference proteome</keyword>
<dbReference type="EMBL" id="JAIZAY010000001">
    <property type="protein sequence ID" value="KAJ8051044.1"/>
    <property type="molecule type" value="Genomic_DNA"/>
</dbReference>
<gene>
    <name evidence="2" type="ORF">HOLleu_04466</name>
</gene>
<proteinExistence type="predicted"/>
<evidence type="ECO:0000313" key="3">
    <source>
        <dbReference type="Proteomes" id="UP001152320"/>
    </source>
</evidence>
<name>A0A9Q1HKU3_HOLLE</name>
<sequence length="120" mass="13525">MVTREQRALKLCKFLRVGTNLPECLETISQSQSFVLILGERSIPEQTFVVLESQTVTGISLLQAVDICFKLFLFVGCQVYACMGMLKDLEFLPEIYLLTCSVAIKIFSTGNYVIIWVFDG</sequence>
<dbReference type="Proteomes" id="UP001152320">
    <property type="component" value="Chromosome 1"/>
</dbReference>